<dbReference type="InterPro" id="IPR023313">
    <property type="entry name" value="UBQ-conjugating_AS"/>
</dbReference>
<dbReference type="Gene3D" id="3.10.110.10">
    <property type="entry name" value="Ubiquitin Conjugating Enzyme"/>
    <property type="match status" value="1"/>
</dbReference>
<evidence type="ECO:0000256" key="4">
    <source>
        <dbReference type="RuleBase" id="RU362109"/>
    </source>
</evidence>
<feature type="domain" description="UBC core" evidence="5">
    <location>
        <begin position="7"/>
        <end position="154"/>
    </location>
</feature>
<evidence type="ECO:0000256" key="1">
    <source>
        <dbReference type="ARBA" id="ARBA00022679"/>
    </source>
</evidence>
<comment type="caution">
    <text evidence="6">The sequence shown here is derived from an EMBL/GenBank/DDBJ whole genome shotgun (WGS) entry which is preliminary data.</text>
</comment>
<evidence type="ECO:0000313" key="7">
    <source>
        <dbReference type="Proteomes" id="UP001470230"/>
    </source>
</evidence>
<evidence type="ECO:0000256" key="2">
    <source>
        <dbReference type="ARBA" id="ARBA00022786"/>
    </source>
</evidence>
<keyword evidence="7" id="KW-1185">Reference proteome</keyword>
<keyword evidence="2 4" id="KW-0833">Ubl conjugation pathway</keyword>
<dbReference type="Proteomes" id="UP001470230">
    <property type="component" value="Unassembled WGS sequence"/>
</dbReference>
<keyword evidence="4" id="KW-0547">Nucleotide-binding</keyword>
<dbReference type="EMBL" id="JAPFFF010000051">
    <property type="protein sequence ID" value="KAK8839560.1"/>
    <property type="molecule type" value="Genomic_DNA"/>
</dbReference>
<evidence type="ECO:0000256" key="3">
    <source>
        <dbReference type="PROSITE-ProRule" id="PRU10133"/>
    </source>
</evidence>
<evidence type="ECO:0000259" key="5">
    <source>
        <dbReference type="PROSITE" id="PS50127"/>
    </source>
</evidence>
<sequence length="177" mass="20244">MNTLRKDATKRLMNEMRKLQKNELPGIKVKINGDDLTQIQATIEGPENTPYEGGEFQIKLEITNEYPQKPPKGYFLTKIFHPNIHPETGAICLSLLSSDWTEDTKLDHLLLAIKCLLIEPNPESALNEDAGRLLLENYNNYFQKVKLMTQVYAMKSKPVSTIKKNISNSSKKKLKRL</sequence>
<keyword evidence="1" id="KW-0808">Transferase</keyword>
<organism evidence="6 7">
    <name type="scientific">Tritrichomonas musculus</name>
    <dbReference type="NCBI Taxonomy" id="1915356"/>
    <lineage>
        <taxon>Eukaryota</taxon>
        <taxon>Metamonada</taxon>
        <taxon>Parabasalia</taxon>
        <taxon>Tritrichomonadida</taxon>
        <taxon>Tritrichomonadidae</taxon>
        <taxon>Tritrichomonas</taxon>
    </lineage>
</organism>
<dbReference type="PANTHER" id="PTHR24067">
    <property type="entry name" value="UBIQUITIN-CONJUGATING ENZYME E2"/>
    <property type="match status" value="1"/>
</dbReference>
<proteinExistence type="inferred from homology"/>
<dbReference type="SMART" id="SM00212">
    <property type="entry name" value="UBCc"/>
    <property type="match status" value="1"/>
</dbReference>
<name>A0ABR2H070_9EUKA</name>
<dbReference type="InterPro" id="IPR016135">
    <property type="entry name" value="UBQ-conjugating_enzyme/RWD"/>
</dbReference>
<dbReference type="SUPFAM" id="SSF54495">
    <property type="entry name" value="UBC-like"/>
    <property type="match status" value="1"/>
</dbReference>
<accession>A0ABR2H070</accession>
<keyword evidence="4" id="KW-0067">ATP-binding</keyword>
<dbReference type="PROSITE" id="PS50127">
    <property type="entry name" value="UBC_2"/>
    <property type="match status" value="1"/>
</dbReference>
<comment type="similarity">
    <text evidence="4">Belongs to the ubiquitin-conjugating enzyme family.</text>
</comment>
<evidence type="ECO:0000313" key="6">
    <source>
        <dbReference type="EMBL" id="KAK8839560.1"/>
    </source>
</evidence>
<gene>
    <name evidence="6" type="ORF">M9Y10_031919</name>
</gene>
<dbReference type="InterPro" id="IPR050113">
    <property type="entry name" value="Ub_conjugating_enzyme"/>
</dbReference>
<dbReference type="PROSITE" id="PS00183">
    <property type="entry name" value="UBC_1"/>
    <property type="match status" value="1"/>
</dbReference>
<protein>
    <submittedName>
        <fullName evidence="6">Ubiquitin-conjugating enzyme E2 S</fullName>
    </submittedName>
</protein>
<feature type="active site" description="Glycyl thioester intermediate" evidence="3">
    <location>
        <position position="92"/>
    </location>
</feature>
<dbReference type="InterPro" id="IPR000608">
    <property type="entry name" value="UBC"/>
</dbReference>
<dbReference type="CDD" id="cd23804">
    <property type="entry name" value="UBCc_UBE2S"/>
    <property type="match status" value="1"/>
</dbReference>
<reference evidence="6 7" key="1">
    <citation type="submission" date="2024-04" db="EMBL/GenBank/DDBJ databases">
        <title>Tritrichomonas musculus Genome.</title>
        <authorList>
            <person name="Alves-Ferreira E."/>
            <person name="Grigg M."/>
            <person name="Lorenzi H."/>
            <person name="Galac M."/>
        </authorList>
    </citation>
    <scope>NUCLEOTIDE SEQUENCE [LARGE SCALE GENOMIC DNA]</scope>
    <source>
        <strain evidence="6 7">EAF2021</strain>
    </source>
</reference>
<dbReference type="Pfam" id="PF00179">
    <property type="entry name" value="UQ_con"/>
    <property type="match status" value="1"/>
</dbReference>